<dbReference type="AlphaFoldDB" id="A0A9W9AUM7"/>
<sequence length="572" mass="64657">MIESLLRNVRRIVYNWRVKHTNTSTADYLCSLWREWWGIPLSAEFTGTRTDGRPFDSYSETDGPLKVEDGDVLPGLPFMEHYGPERKLLYVRAEYLRMYEYINYCIGLRRDGITASSPAVIITGQPGVGKTVGSSYFLRRRLGEKKPTMLLQGGIYHLFHDMGVDRVAKGSSVFTNKFEGFSEPPWCLIDSADAPDGIPRSVVGIGLSGVNPIYISSPNNSRWSKLHQSRTKYVAIMNPWTEKELVVASERLLGPERTEETLRRLERWGPTARLCLGSSANDILSHDSLCQNAIDRMDKVSATLNSIIEYSQELKADRPRPDEKAQRVLGQESHKICLIERPDVNKVSNEQRLLITSREIAVRCALRIKRNDEAEVLDMWNLFSKHADARGMTGAIFEAYLHNIFRRQIVMDGLEMFQAPSGKYHASFVDFGGKPGLNAALKAACNAPRSLDNFHVDFKPVSCSVFNNSKDVINVQDHVYYQPASKMQAGIDSFFTDNGYLYLIQMTGALTHNIKDSLSTLLKRLVGAPSDKSYWRFVFVIPKDVDSFDCPKPQIEVGKLFTGRIEMKVTVD</sequence>
<organism evidence="1 2">
    <name type="scientific">Lentinula aciculospora</name>
    <dbReference type="NCBI Taxonomy" id="153920"/>
    <lineage>
        <taxon>Eukaryota</taxon>
        <taxon>Fungi</taxon>
        <taxon>Dikarya</taxon>
        <taxon>Basidiomycota</taxon>
        <taxon>Agaricomycotina</taxon>
        <taxon>Agaricomycetes</taxon>
        <taxon>Agaricomycetidae</taxon>
        <taxon>Agaricales</taxon>
        <taxon>Marasmiineae</taxon>
        <taxon>Omphalotaceae</taxon>
        <taxon>Lentinula</taxon>
    </lineage>
</organism>
<keyword evidence="2" id="KW-1185">Reference proteome</keyword>
<protein>
    <recommendedName>
        <fullName evidence="3">Crinkler family protein</fullName>
    </recommendedName>
</protein>
<reference evidence="1" key="1">
    <citation type="submission" date="2022-08" db="EMBL/GenBank/DDBJ databases">
        <title>A Global Phylogenomic Analysis of the Shiitake Genus Lentinula.</title>
        <authorList>
            <consortium name="DOE Joint Genome Institute"/>
            <person name="Sierra-Patev S."/>
            <person name="Min B."/>
            <person name="Naranjo-Ortiz M."/>
            <person name="Looney B."/>
            <person name="Konkel Z."/>
            <person name="Slot J.C."/>
            <person name="Sakamoto Y."/>
            <person name="Steenwyk J.L."/>
            <person name="Rokas A."/>
            <person name="Carro J."/>
            <person name="Camarero S."/>
            <person name="Ferreira P."/>
            <person name="Molpeceres G."/>
            <person name="Ruiz-Duenas F.J."/>
            <person name="Serrano A."/>
            <person name="Henrissat B."/>
            <person name="Drula E."/>
            <person name="Hughes K.W."/>
            <person name="Mata J.L."/>
            <person name="Ishikawa N.K."/>
            <person name="Vargas-Isla R."/>
            <person name="Ushijima S."/>
            <person name="Smith C.A."/>
            <person name="Ahrendt S."/>
            <person name="Andreopoulos W."/>
            <person name="He G."/>
            <person name="Labutti K."/>
            <person name="Lipzen A."/>
            <person name="Ng V."/>
            <person name="Riley R."/>
            <person name="Sandor L."/>
            <person name="Barry K."/>
            <person name="Martinez A.T."/>
            <person name="Xiao Y."/>
            <person name="Gibbons J.G."/>
            <person name="Terashima K."/>
            <person name="Grigoriev I.V."/>
            <person name="Hibbett D.S."/>
        </authorList>
    </citation>
    <scope>NUCLEOTIDE SEQUENCE</scope>
    <source>
        <strain evidence="1">JLM2183</strain>
    </source>
</reference>
<accession>A0A9W9AUM7</accession>
<dbReference type="PANTHER" id="PTHR33129">
    <property type="entry name" value="PROTEIN KINASE DOMAIN-CONTAINING PROTEIN-RELATED"/>
    <property type="match status" value="1"/>
</dbReference>
<comment type="caution">
    <text evidence="1">The sequence shown here is derived from an EMBL/GenBank/DDBJ whole genome shotgun (WGS) entry which is preliminary data.</text>
</comment>
<dbReference type="Proteomes" id="UP001150266">
    <property type="component" value="Unassembled WGS sequence"/>
</dbReference>
<proteinExistence type="predicted"/>
<dbReference type="InterPro" id="IPR052980">
    <property type="entry name" value="Crinkler_effector"/>
</dbReference>
<evidence type="ECO:0000313" key="2">
    <source>
        <dbReference type="Proteomes" id="UP001150266"/>
    </source>
</evidence>
<dbReference type="PANTHER" id="PTHR33129:SF1">
    <property type="entry name" value="ATP-BINDING PROTEIN"/>
    <property type="match status" value="1"/>
</dbReference>
<name>A0A9W9AUM7_9AGAR</name>
<dbReference type="OrthoDB" id="2340858at2759"/>
<dbReference type="EMBL" id="JAOTPV010000001">
    <property type="protein sequence ID" value="KAJ4490984.1"/>
    <property type="molecule type" value="Genomic_DNA"/>
</dbReference>
<evidence type="ECO:0000313" key="1">
    <source>
        <dbReference type="EMBL" id="KAJ4490984.1"/>
    </source>
</evidence>
<evidence type="ECO:0008006" key="3">
    <source>
        <dbReference type="Google" id="ProtNLM"/>
    </source>
</evidence>
<gene>
    <name evidence="1" type="ORF">J3R30DRAFT_3277717</name>
</gene>